<protein>
    <submittedName>
        <fullName evidence="2">Protoporphyrinogen oxidase</fullName>
    </submittedName>
</protein>
<dbReference type="Proteomes" id="UP000197666">
    <property type="component" value="Unassembled WGS sequence"/>
</dbReference>
<name>A0A505I064_ASPNG</name>
<feature type="region of interest" description="Disordered" evidence="1">
    <location>
        <begin position="1"/>
        <end position="53"/>
    </location>
</feature>
<evidence type="ECO:0000313" key="3">
    <source>
        <dbReference type="Proteomes" id="UP000197666"/>
    </source>
</evidence>
<evidence type="ECO:0000256" key="1">
    <source>
        <dbReference type="SAM" id="MobiDB-lite"/>
    </source>
</evidence>
<evidence type="ECO:0000313" key="2">
    <source>
        <dbReference type="EMBL" id="TPR04349.1"/>
    </source>
</evidence>
<comment type="caution">
    <text evidence="2">The sequence shown here is derived from an EMBL/GenBank/DDBJ whole genome shotgun (WGS) entry which is preliminary data.</text>
</comment>
<dbReference type="AlphaFoldDB" id="A0A505I064"/>
<dbReference type="VEuPathDB" id="FungiDB:ASPNIDRAFT2_1095991"/>
<accession>A0A505I064</accession>
<dbReference type="VEuPathDB" id="FungiDB:ATCC64974_88080"/>
<feature type="compositionally biased region" description="Polar residues" evidence="1">
    <location>
        <begin position="1"/>
        <end position="13"/>
    </location>
</feature>
<reference evidence="3" key="1">
    <citation type="submission" date="2018-10" db="EMBL/GenBank/DDBJ databases">
        <title>FDA dAtabase for Regulatory Grade micrObial Sequences (FDA-ARGOS): Supporting development and validation of Infectious Disease Dx tests.</title>
        <authorList>
            <person name="Kerrigan L."/>
            <person name="Tallon L."/>
            <person name="Sadzewicz L."/>
            <person name="Sengamalay N."/>
            <person name="Ott S."/>
            <person name="Godinez A."/>
            <person name="Nagaraj S."/>
            <person name="Vavikolanu K."/>
            <person name="Nadendla S."/>
            <person name="George J."/>
            <person name="Sichtig H."/>
        </authorList>
    </citation>
    <scope>NUCLEOTIDE SEQUENCE [LARGE SCALE GENOMIC DNA]</scope>
    <source>
        <strain evidence="3">FDAARGOS_311</strain>
    </source>
</reference>
<dbReference type="VEuPathDB" id="FungiDB:An11g01360"/>
<dbReference type="EMBL" id="NKJJ02000002">
    <property type="protein sequence ID" value="TPR04349.1"/>
    <property type="molecule type" value="Genomic_DNA"/>
</dbReference>
<proteinExistence type="predicted"/>
<dbReference type="VEuPathDB" id="FungiDB:M747DRAFT_246728"/>
<gene>
    <name evidence="2" type="ORF">CAN33_0029290</name>
</gene>
<sequence>MAHNPPNDNQPRQKASAKRVKREPKSQHTNPQPQVFKPARHPKALPLKGGMAKMKKTAAARRRRKLFSQEYWDEQPKIHLTYSALMEFRHREGTIRWGNGRDETPALETSCKTVEDFAKRGGPDLTHLCDYQHRIYRDRSFDVPKLSMPAIYDKNLEGYLEHNGVEKRLGRDREPSNIEYLRQIMRQDRSDMDNMGQGARLNLTRLITQYKTRTNALRGIYLNLFGYESTETENHRGKALEGTITATKKYFYNLDPIVPHMISARPDLVDGADPKDLMGQRYITPYHLLDDVQEDEEDPNKMILPNFFLYNLLKHNDQFAGARAALHSGALGARALRELEQYTKGNIPFDRRAHTFVAVLATTHMTIYAIHPISPPEREQREMDFQMTAIKAFRFDDSLDEVH</sequence>
<organism evidence="2 3">
    <name type="scientific">Aspergillus niger</name>
    <dbReference type="NCBI Taxonomy" id="5061"/>
    <lineage>
        <taxon>Eukaryota</taxon>
        <taxon>Fungi</taxon>
        <taxon>Dikarya</taxon>
        <taxon>Ascomycota</taxon>
        <taxon>Pezizomycotina</taxon>
        <taxon>Eurotiomycetes</taxon>
        <taxon>Eurotiomycetidae</taxon>
        <taxon>Eurotiales</taxon>
        <taxon>Aspergillaceae</taxon>
        <taxon>Aspergillus</taxon>
        <taxon>Aspergillus subgen. Circumdati</taxon>
    </lineage>
</organism>